<keyword evidence="2" id="KW-1185">Reference proteome</keyword>
<evidence type="ECO:0000313" key="1">
    <source>
        <dbReference type="EMBL" id="KAI4870329.1"/>
    </source>
</evidence>
<gene>
    <name evidence="1" type="ORF">F4820DRAFT_252951</name>
</gene>
<dbReference type="EMBL" id="MU393424">
    <property type="protein sequence ID" value="KAI4870329.1"/>
    <property type="molecule type" value="Genomic_DNA"/>
</dbReference>
<sequence length="189" mass="21504">MSFCCGLCGLLFCGLFLKFFFSFHAGSINIITCHFPFLILHSILSTSQTLHHLTILPLSPPSPSFFSFFFSFLTSQSLRFAKLSDLDRNFDSRSCRRKDSGFYNKLKSGQEKKRGSRQSCTLLCRRRCSYRKATIWSHPRVSGRRFRNPFFFLGSSTSEAKPTVTTTTTKPASSTRTTRTTRTTRGLTS</sequence>
<name>A0ACB9ZGM1_9PEZI</name>
<organism evidence="1 2">
    <name type="scientific">Hypoxylon rubiginosum</name>
    <dbReference type="NCBI Taxonomy" id="110542"/>
    <lineage>
        <taxon>Eukaryota</taxon>
        <taxon>Fungi</taxon>
        <taxon>Dikarya</taxon>
        <taxon>Ascomycota</taxon>
        <taxon>Pezizomycotina</taxon>
        <taxon>Sordariomycetes</taxon>
        <taxon>Xylariomycetidae</taxon>
        <taxon>Xylariales</taxon>
        <taxon>Hypoxylaceae</taxon>
        <taxon>Hypoxylon</taxon>
    </lineage>
</organism>
<accession>A0ACB9ZGM1</accession>
<reference evidence="1 2" key="1">
    <citation type="journal article" date="2022" name="New Phytol.">
        <title>Ecological generalism drives hyperdiversity of secondary metabolite gene clusters in xylarialean endophytes.</title>
        <authorList>
            <person name="Franco M.E.E."/>
            <person name="Wisecaver J.H."/>
            <person name="Arnold A.E."/>
            <person name="Ju Y.M."/>
            <person name="Slot J.C."/>
            <person name="Ahrendt S."/>
            <person name="Moore L.P."/>
            <person name="Eastman K.E."/>
            <person name="Scott K."/>
            <person name="Konkel Z."/>
            <person name="Mondo S.J."/>
            <person name="Kuo A."/>
            <person name="Hayes R.D."/>
            <person name="Haridas S."/>
            <person name="Andreopoulos B."/>
            <person name="Riley R."/>
            <person name="LaButti K."/>
            <person name="Pangilinan J."/>
            <person name="Lipzen A."/>
            <person name="Amirebrahimi M."/>
            <person name="Yan J."/>
            <person name="Adam C."/>
            <person name="Keymanesh K."/>
            <person name="Ng V."/>
            <person name="Louie K."/>
            <person name="Northen T."/>
            <person name="Drula E."/>
            <person name="Henrissat B."/>
            <person name="Hsieh H.M."/>
            <person name="Youens-Clark K."/>
            <person name="Lutzoni F."/>
            <person name="Miadlikowska J."/>
            <person name="Eastwood D.C."/>
            <person name="Hamelin R.C."/>
            <person name="Grigoriev I.V."/>
            <person name="U'Ren J.M."/>
        </authorList>
    </citation>
    <scope>NUCLEOTIDE SEQUENCE [LARGE SCALE GENOMIC DNA]</scope>
    <source>
        <strain evidence="1 2">CBS 119005</strain>
    </source>
</reference>
<proteinExistence type="predicted"/>
<evidence type="ECO:0000313" key="2">
    <source>
        <dbReference type="Proteomes" id="UP001497700"/>
    </source>
</evidence>
<protein>
    <submittedName>
        <fullName evidence="1">Uncharacterized protein</fullName>
    </submittedName>
</protein>
<dbReference type="Proteomes" id="UP001497700">
    <property type="component" value="Unassembled WGS sequence"/>
</dbReference>
<comment type="caution">
    <text evidence="1">The sequence shown here is derived from an EMBL/GenBank/DDBJ whole genome shotgun (WGS) entry which is preliminary data.</text>
</comment>